<reference evidence="2 3" key="1">
    <citation type="journal article" date="2013" name="Curr. Biol.">
        <title>The Genome of the Foraminiferan Reticulomyxa filosa.</title>
        <authorList>
            <person name="Glockner G."/>
            <person name="Hulsmann N."/>
            <person name="Schleicher M."/>
            <person name="Noegel A.A."/>
            <person name="Eichinger L."/>
            <person name="Gallinger C."/>
            <person name="Pawlowski J."/>
            <person name="Sierra R."/>
            <person name="Euteneuer U."/>
            <person name="Pillet L."/>
            <person name="Moustafa A."/>
            <person name="Platzer M."/>
            <person name="Groth M."/>
            <person name="Szafranski K."/>
            <person name="Schliwa M."/>
        </authorList>
    </citation>
    <scope>NUCLEOTIDE SEQUENCE [LARGE SCALE GENOMIC DNA]</scope>
</reference>
<keyword evidence="3" id="KW-1185">Reference proteome</keyword>
<comment type="caution">
    <text evidence="2">The sequence shown here is derived from an EMBL/GenBank/DDBJ whole genome shotgun (WGS) entry which is preliminary data.</text>
</comment>
<accession>X6NQC5</accession>
<evidence type="ECO:0000313" key="3">
    <source>
        <dbReference type="Proteomes" id="UP000023152"/>
    </source>
</evidence>
<dbReference type="EMBL" id="ASPP01006986">
    <property type="protein sequence ID" value="ETO27879.1"/>
    <property type="molecule type" value="Genomic_DNA"/>
</dbReference>
<evidence type="ECO:0000256" key="1">
    <source>
        <dbReference type="SAM" id="MobiDB-lite"/>
    </source>
</evidence>
<sequence>MRPFWQGNNQNEIRDEKRDAHFGQSSFLLIKKYPQAKQIPENHDERKENFLFLHANQKIKKNGRIDEIFKEQPRVNAINFEREMIVERQKQLQLQNEEQTQSDKENVNVESPNEKKQETPQKMETRQNETEKNEMKEEKPTQTKRFNKLWLEKEIIRREVQINNSLFFFEKLLFLHNASDNLLLAVFFFPPLLWLPFSSLSPVSSKAAPCNLKLKKVTRGGLDGLSLCKTNKFVCTILRAWTIPKPSLKKFGLINKTLRYSLEIITKLGFVFLLKKKKKRVHIFFLADC</sequence>
<proteinExistence type="predicted"/>
<evidence type="ECO:0000313" key="2">
    <source>
        <dbReference type="EMBL" id="ETO27879.1"/>
    </source>
</evidence>
<dbReference type="AlphaFoldDB" id="X6NQC5"/>
<protein>
    <submittedName>
        <fullName evidence="2">Uncharacterized protein</fullName>
    </submittedName>
</protein>
<name>X6NQC5_RETFI</name>
<gene>
    <name evidence="2" type="ORF">RFI_09255</name>
</gene>
<dbReference type="Proteomes" id="UP000023152">
    <property type="component" value="Unassembled WGS sequence"/>
</dbReference>
<feature type="compositionally biased region" description="Basic and acidic residues" evidence="1">
    <location>
        <begin position="101"/>
        <end position="141"/>
    </location>
</feature>
<feature type="region of interest" description="Disordered" evidence="1">
    <location>
        <begin position="91"/>
        <end position="142"/>
    </location>
</feature>
<organism evidence="2 3">
    <name type="scientific">Reticulomyxa filosa</name>
    <dbReference type="NCBI Taxonomy" id="46433"/>
    <lineage>
        <taxon>Eukaryota</taxon>
        <taxon>Sar</taxon>
        <taxon>Rhizaria</taxon>
        <taxon>Retaria</taxon>
        <taxon>Foraminifera</taxon>
        <taxon>Monothalamids</taxon>
        <taxon>Reticulomyxidae</taxon>
        <taxon>Reticulomyxa</taxon>
    </lineage>
</organism>